<reference evidence="1" key="1">
    <citation type="submission" date="2024-03" db="EMBL/GenBank/DDBJ databases">
        <authorList>
            <consortium name="ELIXIR-Norway"/>
            <consortium name="Elixir Norway"/>
        </authorList>
    </citation>
    <scope>NUCLEOTIDE SEQUENCE</scope>
</reference>
<evidence type="ECO:0000313" key="1">
    <source>
        <dbReference type="EMBL" id="CAK9867288.1"/>
    </source>
</evidence>
<dbReference type="Proteomes" id="UP001497522">
    <property type="component" value="Chromosome 17"/>
</dbReference>
<sequence>MEIRLTVKWQLWQLYGHDSVGIAGEEIPGYPERSRVVSAWPPWLLMKRKHEPGEEEKKTERHKTHIAGLSSDCFVNQIDGQLLRESIIL</sequence>
<dbReference type="EMBL" id="OZ023718">
    <property type="protein sequence ID" value="CAK9867288.1"/>
    <property type="molecule type" value="Genomic_DNA"/>
</dbReference>
<proteinExistence type="predicted"/>
<name>A0ABP1AXJ2_9BRYO</name>
<accession>A0ABP1AXJ2</accession>
<evidence type="ECO:0000313" key="2">
    <source>
        <dbReference type="Proteomes" id="UP001497522"/>
    </source>
</evidence>
<organism evidence="1 2">
    <name type="scientific">Sphagnum jensenii</name>
    <dbReference type="NCBI Taxonomy" id="128206"/>
    <lineage>
        <taxon>Eukaryota</taxon>
        <taxon>Viridiplantae</taxon>
        <taxon>Streptophyta</taxon>
        <taxon>Embryophyta</taxon>
        <taxon>Bryophyta</taxon>
        <taxon>Sphagnophytina</taxon>
        <taxon>Sphagnopsida</taxon>
        <taxon>Sphagnales</taxon>
        <taxon>Sphagnaceae</taxon>
        <taxon>Sphagnum</taxon>
    </lineage>
</organism>
<gene>
    <name evidence="1" type="ORF">CSSPJE1EN2_LOCUS10283</name>
</gene>
<protein>
    <submittedName>
        <fullName evidence="1">Uncharacterized protein</fullName>
    </submittedName>
</protein>
<keyword evidence="2" id="KW-1185">Reference proteome</keyword>